<dbReference type="InterPro" id="IPR012334">
    <property type="entry name" value="Pectin_lyas_fold"/>
</dbReference>
<dbReference type="RefSeq" id="WP_198734426.1">
    <property type="nucleotide sequence ID" value="NZ_JAEINH010000011.1"/>
</dbReference>
<keyword evidence="4" id="KW-0732">Signal</keyword>
<sequence length="491" mass="52934">MSTPRTHRRIATLTAAALVALLAPAASATAAPTATAGDLAALRPATVSTDSATWLTSGKDGRDRWDRGGRHGKGGWPGRGRGRDLGTEVLAPGDGWASAGAGTTGGRGAAPENVVHVETWPELRAALGGDAARGDTTPRIVYVHGTIHAGDTTDGARLTCEDYEATSGFSMDEYIATYDPAVWGWDTDPSGPLEDARVAAAAVQAAQTQQHIGSNVTLVGVDDARVVGANLRIRDSQNVILRNLTVSDAYDCFPEWDPSDTNAGNWNSAYDNVSVWSSTNVWVDHMTFDDGDNPHESLPVVYGRPYEVHDGLLDITHGSDLVTVSYNRFESHDKTMLIGSSDSRTDDRGKLRVTLHHNLWTDIGQRAPRVRYGQVHIYNNHYEQTREGLFQYYWGVGVESAIYAEANSFDLARGVTADRIIAGWKGTQITAKDSLVNGRRADVLAAYNAANEVDLSGDAGWTPEHATRVDPVRTVERTVQREAGAGRIDCR</sequence>
<evidence type="ECO:0000256" key="2">
    <source>
        <dbReference type="RuleBase" id="RU361173"/>
    </source>
</evidence>
<feature type="compositionally biased region" description="Basic and acidic residues" evidence="3">
    <location>
        <begin position="59"/>
        <end position="69"/>
    </location>
</feature>
<reference evidence="6" key="1">
    <citation type="submission" date="2020-12" db="EMBL/GenBank/DDBJ databases">
        <title>Sanguibacter suaedae sp. nov., isolated from Suaeda aralocaspica.</title>
        <authorList>
            <person name="Ma Q."/>
        </authorList>
    </citation>
    <scope>NUCLEOTIDE SEQUENCE</scope>
    <source>
        <strain evidence="6">YZGR15</strain>
    </source>
</reference>
<proteinExistence type="inferred from homology"/>
<dbReference type="GO" id="GO:0030570">
    <property type="term" value="F:pectate lyase activity"/>
    <property type="evidence" value="ECO:0007669"/>
    <property type="project" value="InterPro"/>
</dbReference>
<dbReference type="SMART" id="SM00656">
    <property type="entry name" value="Amb_all"/>
    <property type="match status" value="1"/>
</dbReference>
<accession>A0A934MAK1</accession>
<keyword evidence="2" id="KW-0964">Secreted</keyword>
<keyword evidence="2" id="KW-0624">Polysaccharide degradation</keyword>
<feature type="region of interest" description="Disordered" evidence="3">
    <location>
        <begin position="52"/>
        <end position="109"/>
    </location>
</feature>
<dbReference type="EMBL" id="JAEINH010000011">
    <property type="protein sequence ID" value="MBI9115858.1"/>
    <property type="molecule type" value="Genomic_DNA"/>
</dbReference>
<keyword evidence="7" id="KW-1185">Reference proteome</keyword>
<comment type="subcellular location">
    <subcellularLocation>
        <location evidence="2">Secreted</location>
    </subcellularLocation>
</comment>
<dbReference type="AlphaFoldDB" id="A0A934MAK1"/>
<dbReference type="PANTHER" id="PTHR31683">
    <property type="entry name" value="PECTATE LYASE 18-RELATED"/>
    <property type="match status" value="1"/>
</dbReference>
<comment type="caution">
    <text evidence="6">The sequence shown here is derived from an EMBL/GenBank/DDBJ whole genome shotgun (WGS) entry which is preliminary data.</text>
</comment>
<feature type="signal peptide" evidence="4">
    <location>
        <begin position="1"/>
        <end position="30"/>
    </location>
</feature>
<dbReference type="InterPro" id="IPR002022">
    <property type="entry name" value="Pec_lyase"/>
</dbReference>
<protein>
    <submittedName>
        <fullName evidence="6">Pectate lyase</fullName>
    </submittedName>
</protein>
<evidence type="ECO:0000259" key="5">
    <source>
        <dbReference type="SMART" id="SM00656"/>
    </source>
</evidence>
<keyword evidence="2" id="KW-0119">Carbohydrate metabolism</keyword>
<feature type="chain" id="PRO_5036907799" evidence="4">
    <location>
        <begin position="31"/>
        <end position="491"/>
    </location>
</feature>
<feature type="domain" description="Pectate lyase" evidence="5">
    <location>
        <begin position="177"/>
        <end position="415"/>
    </location>
</feature>
<organism evidence="6 7">
    <name type="scientific">Sanguibacter suaedae</name>
    <dbReference type="NCBI Taxonomy" id="2795737"/>
    <lineage>
        <taxon>Bacteria</taxon>
        <taxon>Bacillati</taxon>
        <taxon>Actinomycetota</taxon>
        <taxon>Actinomycetes</taxon>
        <taxon>Micrococcales</taxon>
        <taxon>Sanguibacteraceae</taxon>
        <taxon>Sanguibacter</taxon>
    </lineage>
</organism>
<dbReference type="InterPro" id="IPR045032">
    <property type="entry name" value="PEL"/>
</dbReference>
<evidence type="ECO:0000313" key="6">
    <source>
        <dbReference type="EMBL" id="MBI9115858.1"/>
    </source>
</evidence>
<evidence type="ECO:0000256" key="3">
    <source>
        <dbReference type="SAM" id="MobiDB-lite"/>
    </source>
</evidence>
<evidence type="ECO:0000256" key="4">
    <source>
        <dbReference type="SAM" id="SignalP"/>
    </source>
</evidence>
<dbReference type="Pfam" id="PF00544">
    <property type="entry name" value="Pectate_lyase_4"/>
    <property type="match status" value="1"/>
</dbReference>
<dbReference type="PANTHER" id="PTHR31683:SF18">
    <property type="entry name" value="PECTATE LYASE 21-RELATED"/>
    <property type="match status" value="1"/>
</dbReference>
<dbReference type="Proteomes" id="UP000602087">
    <property type="component" value="Unassembled WGS sequence"/>
</dbReference>
<comment type="similarity">
    <text evidence="2">Belongs to the polysaccharide lyase 1 family.</text>
</comment>
<dbReference type="GO" id="GO:0005576">
    <property type="term" value="C:extracellular region"/>
    <property type="evidence" value="ECO:0007669"/>
    <property type="project" value="UniProtKB-SubCell"/>
</dbReference>
<dbReference type="InterPro" id="IPR006311">
    <property type="entry name" value="TAT_signal"/>
</dbReference>
<dbReference type="Gene3D" id="2.160.20.10">
    <property type="entry name" value="Single-stranded right-handed beta-helix, Pectin lyase-like"/>
    <property type="match status" value="1"/>
</dbReference>
<dbReference type="PROSITE" id="PS51318">
    <property type="entry name" value="TAT"/>
    <property type="match status" value="1"/>
</dbReference>
<gene>
    <name evidence="6" type="ORF">JAV76_12625</name>
</gene>
<evidence type="ECO:0000313" key="7">
    <source>
        <dbReference type="Proteomes" id="UP000602087"/>
    </source>
</evidence>
<dbReference type="GO" id="GO:0000272">
    <property type="term" value="P:polysaccharide catabolic process"/>
    <property type="evidence" value="ECO:0007669"/>
    <property type="project" value="UniProtKB-KW"/>
</dbReference>
<evidence type="ECO:0000256" key="1">
    <source>
        <dbReference type="ARBA" id="ARBA00023239"/>
    </source>
</evidence>
<dbReference type="InterPro" id="IPR011050">
    <property type="entry name" value="Pectin_lyase_fold/virulence"/>
</dbReference>
<name>A0A934MAK1_9MICO</name>
<dbReference type="SUPFAM" id="SSF51126">
    <property type="entry name" value="Pectin lyase-like"/>
    <property type="match status" value="1"/>
</dbReference>
<keyword evidence="1 2" id="KW-0456">Lyase</keyword>